<protein>
    <submittedName>
        <fullName evidence="1">Uncharacterized protein</fullName>
    </submittedName>
</protein>
<dbReference type="Proteomes" id="UP000258889">
    <property type="component" value="Chromosome i"/>
</dbReference>
<dbReference type="EMBL" id="CP030144">
    <property type="protein sequence ID" value="AXR63153.1"/>
    <property type="molecule type" value="Genomic_DNA"/>
</dbReference>
<keyword evidence="2" id="KW-1185">Reference proteome</keyword>
<gene>
    <name evidence="1" type="ORF">DQM28_01760</name>
</gene>
<name>A0ABM6Y5S0_9LEPT</name>
<reference evidence="1 2" key="1">
    <citation type="submission" date="2018-09" db="EMBL/GenBank/DDBJ databases">
        <title>Complete Genome sequences of three Leptospira mayottensis isolates obtained from Tenrecid mammals endemic to the Malagasy region.</title>
        <authorList>
            <person name="Cordonin C."/>
            <person name="Toty C."/>
        </authorList>
    </citation>
    <scope>NUCLEOTIDE SEQUENCE [LARGE SCALE GENOMIC DNA]</scope>
    <source>
        <strain evidence="1 2">MDI222</strain>
    </source>
</reference>
<accession>A0ABM6Y5S0</accession>
<evidence type="ECO:0000313" key="2">
    <source>
        <dbReference type="Proteomes" id="UP000258889"/>
    </source>
</evidence>
<organism evidence="1 2">
    <name type="scientific">Leptospira mayottensis</name>
    <dbReference type="NCBI Taxonomy" id="1137606"/>
    <lineage>
        <taxon>Bacteria</taxon>
        <taxon>Pseudomonadati</taxon>
        <taxon>Spirochaetota</taxon>
        <taxon>Spirochaetia</taxon>
        <taxon>Leptospirales</taxon>
        <taxon>Leptospiraceae</taxon>
        <taxon>Leptospira</taxon>
    </lineage>
</organism>
<sequence>MSSTRSFKCCVADWNEEIHLEFKIPLKKFELRTGQTYHIEGLFSTRNLLIIKTGFFPFRREKSRSV</sequence>
<evidence type="ECO:0000313" key="1">
    <source>
        <dbReference type="EMBL" id="AXR63153.1"/>
    </source>
</evidence>
<proteinExistence type="predicted"/>